<evidence type="ECO:0000313" key="3">
    <source>
        <dbReference type="Proteomes" id="UP000198211"/>
    </source>
</evidence>
<feature type="compositionally biased region" description="Polar residues" evidence="1">
    <location>
        <begin position="368"/>
        <end position="381"/>
    </location>
</feature>
<name>A0A225UTZ7_9STRA</name>
<sequence length="567" mass="63175">MGRPRPGGHRYLEPGFGRRADADPDENMSSAGGGSQGSPGLEPSTAMVGVYMATTGTTAGKPYTAEQPTLYVPVAEYPSSQGARPPPPALPRTAPPDQDLQEADRQIAELRAALATRDELERIWNEEYRIARTAQAAQAKLSQEGWDHREVELQERVAQEMERRKVSDQDFAGLQAKVYLLEKERAQEREEDTQFRVEADRRMEEVTQKCGQAVSKATAAIEETKLQAEEELSRIRRKMEHQARESRAREAREVGHQEAQLEELRMYREQAAAGRSRRQPRERASSPRSNGSGWAREWSSEVAANGATTRTQSVPAPSTFQPASSQAYRGTGREPQPYGQGAGSGRFPALPWSAPGDIPKAPSLDRSGVSSTAATWNSSFESADAPAARPGDSQSWGPGGTGAFGFPVTGGYAPGYGVSFRPFIAYDAVEPFDTSLSLDKRRACRLSHNPGTKAWVQQLPESVRRSWKQLSDRFYREFCRSTESPVERYLRLKQEARETPRTFLWRLNAAATKANVDFHSASGCRRHVNQLLKNLRDRELQLSLQGRVYFTTDELEDVLKQVEEMEQ</sequence>
<feature type="region of interest" description="Disordered" evidence="1">
    <location>
        <begin position="1"/>
        <end position="46"/>
    </location>
</feature>
<feature type="compositionally biased region" description="Pro residues" evidence="1">
    <location>
        <begin position="84"/>
        <end position="94"/>
    </location>
</feature>
<feature type="compositionally biased region" description="Basic and acidic residues" evidence="1">
    <location>
        <begin position="236"/>
        <end position="256"/>
    </location>
</feature>
<dbReference type="AlphaFoldDB" id="A0A225UTZ7"/>
<feature type="region of interest" description="Disordered" evidence="1">
    <location>
        <begin position="77"/>
        <end position="100"/>
    </location>
</feature>
<reference evidence="3" key="1">
    <citation type="submission" date="2017-03" db="EMBL/GenBank/DDBJ databases">
        <title>Phytopthora megakarya and P. palmivora, two closely related causual agents of cacao black pod achieved similar genome size and gene model numbers by different mechanisms.</title>
        <authorList>
            <person name="Ali S."/>
            <person name="Shao J."/>
            <person name="Larry D.J."/>
            <person name="Kronmiller B."/>
            <person name="Shen D."/>
            <person name="Strem M.D."/>
            <person name="Melnick R.L."/>
            <person name="Guiltinan M.J."/>
            <person name="Tyler B.M."/>
            <person name="Meinhardt L.W."/>
            <person name="Bailey B.A."/>
        </authorList>
    </citation>
    <scope>NUCLEOTIDE SEQUENCE [LARGE SCALE GENOMIC DNA]</scope>
    <source>
        <strain evidence="3">zdho120</strain>
    </source>
</reference>
<dbReference type="OrthoDB" id="6774612at2759"/>
<accession>A0A225UTZ7</accession>
<comment type="caution">
    <text evidence="2">The sequence shown here is derived from an EMBL/GenBank/DDBJ whole genome shotgun (WGS) entry which is preliminary data.</text>
</comment>
<evidence type="ECO:0008006" key="4">
    <source>
        <dbReference type="Google" id="ProtNLM"/>
    </source>
</evidence>
<dbReference type="EMBL" id="NBNE01011599">
    <property type="protein sequence ID" value="OWY96462.1"/>
    <property type="molecule type" value="Genomic_DNA"/>
</dbReference>
<dbReference type="Proteomes" id="UP000198211">
    <property type="component" value="Unassembled WGS sequence"/>
</dbReference>
<gene>
    <name evidence="2" type="ORF">PHMEG_00033265</name>
</gene>
<proteinExistence type="predicted"/>
<protein>
    <recommendedName>
        <fullName evidence="4">Retrotransposon gag domain-containing protein</fullName>
    </recommendedName>
</protein>
<feature type="compositionally biased region" description="Basic and acidic residues" evidence="1">
    <location>
        <begin position="10"/>
        <end position="22"/>
    </location>
</feature>
<evidence type="ECO:0000256" key="1">
    <source>
        <dbReference type="SAM" id="MobiDB-lite"/>
    </source>
</evidence>
<keyword evidence="3" id="KW-1185">Reference proteome</keyword>
<feature type="non-terminal residue" evidence="2">
    <location>
        <position position="567"/>
    </location>
</feature>
<organism evidence="2 3">
    <name type="scientific">Phytophthora megakarya</name>
    <dbReference type="NCBI Taxonomy" id="4795"/>
    <lineage>
        <taxon>Eukaryota</taxon>
        <taxon>Sar</taxon>
        <taxon>Stramenopiles</taxon>
        <taxon>Oomycota</taxon>
        <taxon>Peronosporomycetes</taxon>
        <taxon>Peronosporales</taxon>
        <taxon>Peronosporaceae</taxon>
        <taxon>Phytophthora</taxon>
    </lineage>
</organism>
<feature type="region of interest" description="Disordered" evidence="1">
    <location>
        <begin position="236"/>
        <end position="400"/>
    </location>
</feature>
<feature type="compositionally biased region" description="Polar residues" evidence="1">
    <location>
        <begin position="306"/>
        <end position="328"/>
    </location>
</feature>
<evidence type="ECO:0000313" key="2">
    <source>
        <dbReference type="EMBL" id="OWY96462.1"/>
    </source>
</evidence>